<dbReference type="GeneID" id="66514368"/>
<sequence>MASTIGSNSSSYATQTQIVDTNDASQLVPLPPPERQAPMSYDTSRDNRGNRGGLHDAHGKAFDTHVPQAPHGPGTGNDRPATANARAAHFALAKDALQTAAASKTSPAPSSTSLQQIADRYDGGPGIQRNYTADQQNGARLRDMFESSLAGYPPDYRKNYGDLIGLAPDLAELDGDAQQKYAARAKQVLQTPLAQQRPAIDALKLDVSQDRQKAMQDPARRLAGIFHAPVGSELLPDGGKAEQAQLGERYKRVVNPDTSPAERDKALQDASQIKAKMQADIAGRLDSKLQEQEKLHTASMQRINNFMDKAENLNGHEFALRRNSEDADWNDEARSLSAKAHPLEALAEQLVSEDGRSQQERETTPGAIQPTMRTPEEIQRDLLNFQDGMNTPDSDIYKRVQAMEKQATDTLTHNDRPNFYNVGAPSTFTSITSNLPDPGGNYTQNLANKYVDLAQDNHDKILDMVGQKPGLGEQIIYGARRVVAGQMPPGLSDFMNALNDAEYPDHAGLTQDQIKDIDLGDALSGLLPGGRERGPHLEEGIPAERGATLREGKPPAVNPTGAPMITGASGTLPLDKGLSGPSSEFAPDPLRKALDRTAPAAETQLGPDAHRAGPTGNLAPNAGVSTNGRGFDVPAAYSREPIGSLLPDPHACGVYRDEKGMPYVMANRLPFPVTFDKDNQTWRVARPDNPAGYKYPIHLEQGNWQVHGDVGLPAGNKPDPDTSGNSLANRDRLESVLEQSPTYDRPGSYPSSVSVVNRMLKHYGINLSDRSTETIIANVRRVDAGDLSHAGASAAEVWTFRNDLMNDKLPLKDRAAAAVGIFLNAIGGPTYMADFDLQNYHFGRDQSTNLRNAMHLYSQFDPRE</sequence>
<proteinExistence type="predicted"/>
<evidence type="ECO:0000256" key="1">
    <source>
        <dbReference type="SAM" id="MobiDB-lite"/>
    </source>
</evidence>
<protein>
    <recommendedName>
        <fullName evidence="4">Peptidoglycan-binding protein</fullName>
    </recommendedName>
</protein>
<gene>
    <name evidence="2" type="ORF">OI25_337</name>
</gene>
<feature type="compositionally biased region" description="Polar residues" evidence="1">
    <location>
        <begin position="1"/>
        <end position="25"/>
    </location>
</feature>
<feature type="region of interest" description="Disordered" evidence="1">
    <location>
        <begin position="604"/>
        <end position="626"/>
    </location>
</feature>
<feature type="region of interest" description="Disordered" evidence="1">
    <location>
        <begin position="708"/>
        <end position="728"/>
    </location>
</feature>
<dbReference type="AlphaFoldDB" id="A0AAU8TD55"/>
<dbReference type="KEGG" id="bfn:OI25_337"/>
<evidence type="ECO:0000313" key="3">
    <source>
        <dbReference type="Proteomes" id="UP000032614"/>
    </source>
</evidence>
<name>A0AAU8TD55_9BURK</name>
<feature type="region of interest" description="Disordered" evidence="1">
    <location>
        <begin position="568"/>
        <end position="589"/>
    </location>
</feature>
<evidence type="ECO:0000313" key="2">
    <source>
        <dbReference type="EMBL" id="AJZ59498.1"/>
    </source>
</evidence>
<dbReference type="RefSeq" id="WP_046566067.1">
    <property type="nucleotide sequence ID" value="NZ_CP010026.1"/>
</dbReference>
<dbReference type="Proteomes" id="UP000032614">
    <property type="component" value="Chromosome 1"/>
</dbReference>
<organism evidence="2 3">
    <name type="scientific">Paraburkholderia fungorum</name>
    <dbReference type="NCBI Taxonomy" id="134537"/>
    <lineage>
        <taxon>Bacteria</taxon>
        <taxon>Pseudomonadati</taxon>
        <taxon>Pseudomonadota</taxon>
        <taxon>Betaproteobacteria</taxon>
        <taxon>Burkholderiales</taxon>
        <taxon>Burkholderiaceae</taxon>
        <taxon>Paraburkholderia</taxon>
    </lineage>
</organism>
<accession>A0AAU8TD55</accession>
<evidence type="ECO:0008006" key="4">
    <source>
        <dbReference type="Google" id="ProtNLM"/>
    </source>
</evidence>
<feature type="region of interest" description="Disordered" evidence="1">
    <location>
        <begin position="1"/>
        <end position="81"/>
    </location>
</feature>
<feature type="compositionally biased region" description="Basic and acidic residues" evidence="1">
    <location>
        <begin position="43"/>
        <end position="63"/>
    </location>
</feature>
<reference evidence="2 3" key="1">
    <citation type="journal article" date="2015" name="Genome Announc.">
        <title>Complete genome sequences for 59 burkholderia isolates, both pathogenic and near neighbor.</title>
        <authorList>
            <person name="Johnson S.L."/>
            <person name="Bishop-Lilly K.A."/>
            <person name="Ladner J.T."/>
            <person name="Daligault H.E."/>
            <person name="Davenport K.W."/>
            <person name="Jaissle J."/>
            <person name="Frey K.G."/>
            <person name="Koroleva G.I."/>
            <person name="Bruce D.C."/>
            <person name="Coyne S.R."/>
            <person name="Broomall S.M."/>
            <person name="Li P.E."/>
            <person name="Teshima H."/>
            <person name="Gibbons H.S."/>
            <person name="Palacios G.F."/>
            <person name="Rosenzweig C.N."/>
            <person name="Redden C.L."/>
            <person name="Xu Y."/>
            <person name="Minogue T.D."/>
            <person name="Chain P.S."/>
        </authorList>
    </citation>
    <scope>NUCLEOTIDE SEQUENCE [LARGE SCALE GENOMIC DNA]</scope>
    <source>
        <strain evidence="2 3">ATCC BAA-463</strain>
    </source>
</reference>
<dbReference type="EMBL" id="CP010026">
    <property type="protein sequence ID" value="AJZ59498.1"/>
    <property type="molecule type" value="Genomic_DNA"/>
</dbReference>